<dbReference type="HOGENOM" id="CLU_2864052_0_0_10"/>
<reference evidence="1 2" key="1">
    <citation type="submission" date="2011-01" db="EMBL/GenBank/DDBJ databases">
        <authorList>
            <person name="Muzny D."/>
            <person name="Qin X."/>
            <person name="Deng J."/>
            <person name="Jiang H."/>
            <person name="Liu Y."/>
            <person name="Qu J."/>
            <person name="Song X.-Z."/>
            <person name="Zhang L."/>
            <person name="Thornton R."/>
            <person name="Coyle M."/>
            <person name="Francisco L."/>
            <person name="Jackson L."/>
            <person name="Javaid M."/>
            <person name="Korchina V."/>
            <person name="Kovar C."/>
            <person name="Mata R."/>
            <person name="Mathew T."/>
            <person name="Ngo R."/>
            <person name="Nguyen L."/>
            <person name="Nguyen N."/>
            <person name="Okwuonu G."/>
            <person name="Ongeri F."/>
            <person name="Pham C."/>
            <person name="Simmons D."/>
            <person name="Wilczek-Boney K."/>
            <person name="Hale W."/>
            <person name="Jakkamsetti A."/>
            <person name="Pham P."/>
            <person name="Ruth R."/>
            <person name="San Lucas F."/>
            <person name="Warren J."/>
            <person name="Zhang J."/>
            <person name="Zhao Z."/>
            <person name="Zhou C."/>
            <person name="Zhu D."/>
            <person name="Lee S."/>
            <person name="Bess C."/>
            <person name="Blankenburg K."/>
            <person name="Forbes L."/>
            <person name="Fu Q."/>
            <person name="Gubbala S."/>
            <person name="Hirani K."/>
            <person name="Jayaseelan J.C."/>
            <person name="Lara F."/>
            <person name="Munidasa M."/>
            <person name="Palculict T."/>
            <person name="Patil S."/>
            <person name="Pu L.-L."/>
            <person name="Saada N."/>
            <person name="Tang L."/>
            <person name="Weissenberger G."/>
            <person name="Zhu Y."/>
            <person name="Hemphill L."/>
            <person name="Shang Y."/>
            <person name="Youmans B."/>
            <person name="Ayvaz T."/>
            <person name="Ross M."/>
            <person name="Santibanez J."/>
            <person name="Aqrawi P."/>
            <person name="Gross S."/>
            <person name="Joshi V."/>
            <person name="Fowler G."/>
            <person name="Nazareth L."/>
            <person name="Reid J."/>
            <person name="Worley K."/>
            <person name="Petrosino J."/>
            <person name="Highlander S."/>
            <person name="Gibbs R."/>
        </authorList>
    </citation>
    <scope>NUCLEOTIDE SEQUENCE [LARGE SCALE GENOMIC DNA]</scope>
    <source>
        <strain evidence="1 2">DSM 16608</strain>
    </source>
</reference>
<comment type="caution">
    <text evidence="1">The sequence shown here is derived from an EMBL/GenBank/DDBJ whole genome shotgun (WGS) entry which is preliminary data.</text>
</comment>
<dbReference type="EMBL" id="AEWX01000049">
    <property type="protein sequence ID" value="EGC18618.1"/>
    <property type="molecule type" value="Genomic_DNA"/>
</dbReference>
<name>F0FB50_9BACT</name>
<proteinExistence type="predicted"/>
<dbReference type="Proteomes" id="UP000005697">
    <property type="component" value="Unassembled WGS sequence"/>
</dbReference>
<dbReference type="AlphaFoldDB" id="F0FB50"/>
<organism evidence="1 2">
    <name type="scientific">Prevotella multiformis DSM 16608</name>
    <dbReference type="NCBI Taxonomy" id="888743"/>
    <lineage>
        <taxon>Bacteria</taxon>
        <taxon>Pseudomonadati</taxon>
        <taxon>Bacteroidota</taxon>
        <taxon>Bacteroidia</taxon>
        <taxon>Bacteroidales</taxon>
        <taxon>Prevotellaceae</taxon>
        <taxon>Prevotella</taxon>
    </lineage>
</organism>
<dbReference type="RefSeq" id="WP_007369055.1">
    <property type="nucleotide sequence ID" value="NZ_GL872284.1"/>
</dbReference>
<sequence>MWQIANATGWSKEYILNGVNYQTLMMMLADAPHYTKKKQVDNEKAGENNTDDVLGFFQSNLQSD</sequence>
<evidence type="ECO:0000313" key="2">
    <source>
        <dbReference type="Proteomes" id="UP000005697"/>
    </source>
</evidence>
<gene>
    <name evidence="1" type="ORF">HMPREF9141_2817</name>
</gene>
<accession>F0FB50</accession>
<keyword evidence="2" id="KW-1185">Reference proteome</keyword>
<evidence type="ECO:0000313" key="1">
    <source>
        <dbReference type="EMBL" id="EGC18618.1"/>
    </source>
</evidence>
<protein>
    <submittedName>
        <fullName evidence="1">Uncharacterized protein</fullName>
    </submittedName>
</protein>
<dbReference type="OrthoDB" id="800015at2"/>
<dbReference type="STRING" id="888743.HMPREF9141_2817"/>